<keyword evidence="2" id="KW-0964">Secreted</keyword>
<dbReference type="InterPro" id="IPR019791">
    <property type="entry name" value="Haem_peroxidase_animal"/>
</dbReference>
<dbReference type="AlphaFoldDB" id="A0A9W9Z5H2"/>
<dbReference type="Pfam" id="PF03098">
    <property type="entry name" value="An_peroxidase"/>
    <property type="match status" value="1"/>
</dbReference>
<proteinExistence type="predicted"/>
<dbReference type="GO" id="GO:0004601">
    <property type="term" value="F:peroxidase activity"/>
    <property type="evidence" value="ECO:0007669"/>
    <property type="project" value="InterPro"/>
</dbReference>
<evidence type="ECO:0000256" key="1">
    <source>
        <dbReference type="ARBA" id="ARBA00004613"/>
    </source>
</evidence>
<dbReference type="GO" id="GO:0020037">
    <property type="term" value="F:heme binding"/>
    <property type="evidence" value="ECO:0007669"/>
    <property type="project" value="InterPro"/>
</dbReference>
<dbReference type="PROSITE" id="PS50292">
    <property type="entry name" value="PEROXIDASE_3"/>
    <property type="match status" value="1"/>
</dbReference>
<comment type="caution">
    <text evidence="4">The sequence shown here is derived from an EMBL/GenBank/DDBJ whole genome shotgun (WGS) entry which is preliminary data.</text>
</comment>
<comment type="subcellular location">
    <subcellularLocation>
        <location evidence="1">Secreted</location>
    </subcellularLocation>
</comment>
<evidence type="ECO:0000313" key="4">
    <source>
        <dbReference type="EMBL" id="KAJ7374153.1"/>
    </source>
</evidence>
<dbReference type="GO" id="GO:0005576">
    <property type="term" value="C:extracellular region"/>
    <property type="evidence" value="ECO:0007669"/>
    <property type="project" value="UniProtKB-SubCell"/>
</dbReference>
<accession>A0A9W9Z5H2</accession>
<dbReference type="OrthoDB" id="5874583at2759"/>
<evidence type="ECO:0008006" key="6">
    <source>
        <dbReference type="Google" id="ProtNLM"/>
    </source>
</evidence>
<sequence length="101" mass="10882">MAMTWGQYLDHDITLAAQQDISCDGTCNDLTRECFGISIPVDDPHFPKVGVSCIALKRDAPATSAGLATPREHTNVLSAFIDASQVYGVDKNDFGVLRGHC</sequence>
<dbReference type="Gene3D" id="1.10.640.10">
    <property type="entry name" value="Haem peroxidase domain superfamily, animal type"/>
    <property type="match status" value="1"/>
</dbReference>
<dbReference type="SUPFAM" id="SSF48113">
    <property type="entry name" value="Heme-dependent peroxidases"/>
    <property type="match status" value="1"/>
</dbReference>
<evidence type="ECO:0000256" key="2">
    <source>
        <dbReference type="ARBA" id="ARBA00022525"/>
    </source>
</evidence>
<organism evidence="4 5">
    <name type="scientific">Desmophyllum pertusum</name>
    <dbReference type="NCBI Taxonomy" id="174260"/>
    <lineage>
        <taxon>Eukaryota</taxon>
        <taxon>Metazoa</taxon>
        <taxon>Cnidaria</taxon>
        <taxon>Anthozoa</taxon>
        <taxon>Hexacorallia</taxon>
        <taxon>Scleractinia</taxon>
        <taxon>Caryophylliina</taxon>
        <taxon>Caryophylliidae</taxon>
        <taxon>Desmophyllum</taxon>
    </lineage>
</organism>
<evidence type="ECO:0000313" key="5">
    <source>
        <dbReference type="Proteomes" id="UP001163046"/>
    </source>
</evidence>
<dbReference type="EMBL" id="MU826829">
    <property type="protein sequence ID" value="KAJ7374153.1"/>
    <property type="molecule type" value="Genomic_DNA"/>
</dbReference>
<keyword evidence="5" id="KW-1185">Reference proteome</keyword>
<dbReference type="PANTHER" id="PTHR11475:SF4">
    <property type="entry name" value="CHORION PEROXIDASE"/>
    <property type="match status" value="1"/>
</dbReference>
<reference evidence="4" key="1">
    <citation type="submission" date="2023-01" db="EMBL/GenBank/DDBJ databases">
        <title>Genome assembly of the deep-sea coral Lophelia pertusa.</title>
        <authorList>
            <person name="Herrera S."/>
            <person name="Cordes E."/>
        </authorList>
    </citation>
    <scope>NUCLEOTIDE SEQUENCE</scope>
    <source>
        <strain evidence="4">USNM1676648</strain>
        <tissue evidence="4">Polyp</tissue>
    </source>
</reference>
<protein>
    <recommendedName>
        <fullName evidence="6">Peroxidase</fullName>
    </recommendedName>
</protein>
<gene>
    <name evidence="4" type="ORF">OS493_009493</name>
</gene>
<name>A0A9W9Z5H2_9CNID</name>
<dbReference type="InterPro" id="IPR010255">
    <property type="entry name" value="Haem_peroxidase_sf"/>
</dbReference>
<dbReference type="GO" id="GO:0006979">
    <property type="term" value="P:response to oxidative stress"/>
    <property type="evidence" value="ECO:0007669"/>
    <property type="project" value="InterPro"/>
</dbReference>
<dbReference type="Proteomes" id="UP001163046">
    <property type="component" value="Unassembled WGS sequence"/>
</dbReference>
<dbReference type="PANTHER" id="PTHR11475">
    <property type="entry name" value="OXIDASE/PEROXIDASE"/>
    <property type="match status" value="1"/>
</dbReference>
<keyword evidence="3" id="KW-0325">Glycoprotein</keyword>
<evidence type="ECO:0000256" key="3">
    <source>
        <dbReference type="ARBA" id="ARBA00023180"/>
    </source>
</evidence>
<dbReference type="InterPro" id="IPR037120">
    <property type="entry name" value="Haem_peroxidase_sf_animal"/>
</dbReference>